<keyword evidence="2" id="KW-0472">Membrane</keyword>
<keyword evidence="2" id="KW-1133">Transmembrane helix</keyword>
<evidence type="ECO:0000259" key="3">
    <source>
        <dbReference type="Pfam" id="PF02397"/>
    </source>
</evidence>
<keyword evidence="2" id="KW-0812">Transmembrane</keyword>
<accession>A0A521FKP5</accession>
<name>A0A521FKP5_9BACT</name>
<dbReference type="GO" id="GO:0016780">
    <property type="term" value="F:phosphotransferase activity, for other substituted phosphate groups"/>
    <property type="evidence" value="ECO:0007669"/>
    <property type="project" value="TreeGrafter"/>
</dbReference>
<sequence>MDMTVRDTIVRKARESEYQIVNNNTVLPSKFYALTQKEYTGKRALDIILSLIGLTVLAVLFPFLALGIKLSSPGPIFFKQKRTGRGGESFLCYKVRTMHEFYEAPNREKPAVTQKGDIRVFKFGSFLRKSNLDELPQLFNVLKGDMSLVGPRPYMKDETVYWNKRFDDFYYRYAVRPGITGFAQVKGLRGGTLDNDHMRKRLDKDLIYVQKQSLMMDVKIIFGTVMQMFNNQTNAH</sequence>
<dbReference type="EMBL" id="FXTP01000021">
    <property type="protein sequence ID" value="SMO96614.1"/>
    <property type="molecule type" value="Genomic_DNA"/>
</dbReference>
<dbReference type="Pfam" id="PF02397">
    <property type="entry name" value="Bac_transf"/>
    <property type="match status" value="1"/>
</dbReference>
<dbReference type="PANTHER" id="PTHR30576">
    <property type="entry name" value="COLANIC BIOSYNTHESIS UDP-GLUCOSE LIPID CARRIER TRANSFERASE"/>
    <property type="match status" value="1"/>
</dbReference>
<dbReference type="Proteomes" id="UP000317557">
    <property type="component" value="Unassembled WGS sequence"/>
</dbReference>
<dbReference type="PANTHER" id="PTHR30576:SF0">
    <property type="entry name" value="UNDECAPRENYL-PHOSPHATE N-ACETYLGALACTOSAMINYL 1-PHOSPHATE TRANSFERASE-RELATED"/>
    <property type="match status" value="1"/>
</dbReference>
<feature type="domain" description="Bacterial sugar transferase" evidence="3">
    <location>
        <begin position="42"/>
        <end position="229"/>
    </location>
</feature>
<organism evidence="4 5">
    <name type="scientific">Gracilimonas mengyeensis</name>
    <dbReference type="NCBI Taxonomy" id="1302730"/>
    <lineage>
        <taxon>Bacteria</taxon>
        <taxon>Pseudomonadati</taxon>
        <taxon>Balneolota</taxon>
        <taxon>Balneolia</taxon>
        <taxon>Balneolales</taxon>
        <taxon>Balneolaceae</taxon>
        <taxon>Gracilimonas</taxon>
    </lineage>
</organism>
<comment type="similarity">
    <text evidence="1">Belongs to the bacterial sugar transferase family.</text>
</comment>
<evidence type="ECO:0000313" key="4">
    <source>
        <dbReference type="EMBL" id="SMO96614.1"/>
    </source>
</evidence>
<dbReference type="InterPro" id="IPR003362">
    <property type="entry name" value="Bact_transf"/>
</dbReference>
<feature type="transmembrane region" description="Helical" evidence="2">
    <location>
        <begin position="47"/>
        <end position="68"/>
    </location>
</feature>
<keyword evidence="5" id="KW-1185">Reference proteome</keyword>
<keyword evidence="4" id="KW-0808">Transferase</keyword>
<dbReference type="OrthoDB" id="9808602at2"/>
<gene>
    <name evidence="4" type="ORF">SAMN06265219_12122</name>
</gene>
<reference evidence="4 5" key="1">
    <citation type="submission" date="2017-05" db="EMBL/GenBank/DDBJ databases">
        <authorList>
            <person name="Varghese N."/>
            <person name="Submissions S."/>
        </authorList>
    </citation>
    <scope>NUCLEOTIDE SEQUENCE [LARGE SCALE GENOMIC DNA]</scope>
    <source>
        <strain evidence="4 5">DSM 21985</strain>
    </source>
</reference>
<proteinExistence type="inferred from homology"/>
<evidence type="ECO:0000256" key="2">
    <source>
        <dbReference type="SAM" id="Phobius"/>
    </source>
</evidence>
<evidence type="ECO:0000313" key="5">
    <source>
        <dbReference type="Proteomes" id="UP000317557"/>
    </source>
</evidence>
<evidence type="ECO:0000256" key="1">
    <source>
        <dbReference type="ARBA" id="ARBA00006464"/>
    </source>
</evidence>
<dbReference type="AlphaFoldDB" id="A0A521FKP5"/>
<dbReference type="RefSeq" id="WP_142456228.1">
    <property type="nucleotide sequence ID" value="NZ_FXTP01000021.1"/>
</dbReference>
<protein>
    <submittedName>
        <fullName evidence="4">Sugar transferase involved in LPS biosynthesis (Colanic, teichoic acid)</fullName>
    </submittedName>
</protein>